<dbReference type="PANTHER" id="PTHR31915:SF6">
    <property type="entry name" value="SKICH DOMAIN-CONTAINING PROTEIN"/>
    <property type="match status" value="1"/>
</dbReference>
<sequence length="381" mass="44169">MEKILKITFNSMELEARYDRAEFATVVFQNISKVYPTDVNIKCKYRITADIVPTAWDWVALYKVGWMNPTEDYVYYELAPRPKDYEIGKESEACILFPSHRMPGDDGKFYQFCYVSSTGQICGASPPFQFQNPSDYVEVVDPDSNMLVIQSRIVYLQENLKATESEKNKLLLAQKMLVKEHDRLANHLKETKQELSALQTENDELKNKLKQDKNHILTLNKEASDMILIQEEQRARIKFVLKEKKILETRVKMLNRELTTLQSTLMKYQSQKDDLEGQKKSLEEEVTMYKKQSASSESAAKLYDKQVQELQVMIAEKDDAVKHLQEKIGKLTLDMQLVRDSYQTEDFHYMNGSSSDVGRKAKKNREQTFASSILEAAVILF</sequence>
<feature type="coiled-coil region" evidence="2">
    <location>
        <begin position="181"/>
        <end position="327"/>
    </location>
</feature>
<dbReference type="InterPro" id="IPR051002">
    <property type="entry name" value="UBA_autophagy_assoc_protein"/>
</dbReference>
<evidence type="ECO:0000259" key="3">
    <source>
        <dbReference type="Pfam" id="PF17751"/>
    </source>
</evidence>
<dbReference type="AlphaFoldDB" id="A0AAE0TJF5"/>
<dbReference type="PANTHER" id="PTHR31915">
    <property type="entry name" value="SKICH DOMAIN-CONTAINING PROTEIN"/>
    <property type="match status" value="1"/>
</dbReference>
<keyword evidence="5" id="KW-1185">Reference proteome</keyword>
<reference evidence="4" key="1">
    <citation type="journal article" date="2021" name="Genome Biol. Evol.">
        <title>A High-Quality Reference Genome for a Parasitic Bivalve with Doubly Uniparental Inheritance (Bivalvia: Unionida).</title>
        <authorList>
            <person name="Smith C.H."/>
        </authorList>
    </citation>
    <scope>NUCLEOTIDE SEQUENCE</scope>
    <source>
        <strain evidence="4">CHS0354</strain>
    </source>
</reference>
<reference evidence="4" key="2">
    <citation type="journal article" date="2021" name="Genome Biol. Evol.">
        <title>Developing a high-quality reference genome for a parasitic bivalve with doubly uniparental inheritance (Bivalvia: Unionida).</title>
        <authorList>
            <person name="Smith C.H."/>
        </authorList>
    </citation>
    <scope>NUCLEOTIDE SEQUENCE</scope>
    <source>
        <strain evidence="4">CHS0354</strain>
        <tissue evidence="4">Mantle</tissue>
    </source>
</reference>
<feature type="domain" description="SKICH" evidence="3">
    <location>
        <begin position="26"/>
        <end position="130"/>
    </location>
</feature>
<organism evidence="4 5">
    <name type="scientific">Potamilus streckersoni</name>
    <dbReference type="NCBI Taxonomy" id="2493646"/>
    <lineage>
        <taxon>Eukaryota</taxon>
        <taxon>Metazoa</taxon>
        <taxon>Spiralia</taxon>
        <taxon>Lophotrochozoa</taxon>
        <taxon>Mollusca</taxon>
        <taxon>Bivalvia</taxon>
        <taxon>Autobranchia</taxon>
        <taxon>Heteroconchia</taxon>
        <taxon>Palaeoheterodonta</taxon>
        <taxon>Unionida</taxon>
        <taxon>Unionoidea</taxon>
        <taxon>Unionidae</taxon>
        <taxon>Ambleminae</taxon>
        <taxon>Lampsilini</taxon>
        <taxon>Potamilus</taxon>
    </lineage>
</organism>
<dbReference type="SUPFAM" id="SSF57997">
    <property type="entry name" value="Tropomyosin"/>
    <property type="match status" value="1"/>
</dbReference>
<dbReference type="Gene3D" id="2.60.40.2840">
    <property type="match status" value="1"/>
</dbReference>
<evidence type="ECO:0000256" key="1">
    <source>
        <dbReference type="ARBA" id="ARBA00023054"/>
    </source>
</evidence>
<protein>
    <recommendedName>
        <fullName evidence="3">SKICH domain-containing protein</fullName>
    </recommendedName>
</protein>
<dbReference type="InterPro" id="IPR041611">
    <property type="entry name" value="SKICH"/>
</dbReference>
<dbReference type="Proteomes" id="UP001195483">
    <property type="component" value="Unassembled WGS sequence"/>
</dbReference>
<dbReference type="Pfam" id="PF17751">
    <property type="entry name" value="SKICH"/>
    <property type="match status" value="1"/>
</dbReference>
<evidence type="ECO:0000313" key="4">
    <source>
        <dbReference type="EMBL" id="KAK3611073.1"/>
    </source>
</evidence>
<evidence type="ECO:0000256" key="2">
    <source>
        <dbReference type="SAM" id="Coils"/>
    </source>
</evidence>
<proteinExistence type="predicted"/>
<accession>A0AAE0TJF5</accession>
<name>A0AAE0TJF5_9BIVA</name>
<dbReference type="EMBL" id="JAEAOA010001707">
    <property type="protein sequence ID" value="KAK3611073.1"/>
    <property type="molecule type" value="Genomic_DNA"/>
</dbReference>
<evidence type="ECO:0000313" key="5">
    <source>
        <dbReference type="Proteomes" id="UP001195483"/>
    </source>
</evidence>
<reference evidence="4" key="3">
    <citation type="submission" date="2023-05" db="EMBL/GenBank/DDBJ databases">
        <authorList>
            <person name="Smith C.H."/>
        </authorList>
    </citation>
    <scope>NUCLEOTIDE SEQUENCE</scope>
    <source>
        <strain evidence="4">CHS0354</strain>
        <tissue evidence="4">Mantle</tissue>
    </source>
</reference>
<keyword evidence="1 2" id="KW-0175">Coiled coil</keyword>
<comment type="caution">
    <text evidence="4">The sequence shown here is derived from an EMBL/GenBank/DDBJ whole genome shotgun (WGS) entry which is preliminary data.</text>
</comment>
<gene>
    <name evidence="4" type="ORF">CHS0354_028555</name>
</gene>